<organism evidence="2 3">
    <name type="scientific">Peterkaempfera bronchialis</name>
    <dbReference type="NCBI Taxonomy" id="2126346"/>
    <lineage>
        <taxon>Bacteria</taxon>
        <taxon>Bacillati</taxon>
        <taxon>Actinomycetota</taxon>
        <taxon>Actinomycetes</taxon>
        <taxon>Kitasatosporales</taxon>
        <taxon>Streptomycetaceae</taxon>
        <taxon>Peterkaempfera</taxon>
    </lineage>
</organism>
<feature type="compositionally biased region" description="Basic and acidic residues" evidence="1">
    <location>
        <begin position="105"/>
        <end position="114"/>
    </location>
</feature>
<protein>
    <submittedName>
        <fullName evidence="2">Uncharacterized protein</fullName>
    </submittedName>
</protein>
<feature type="region of interest" description="Disordered" evidence="1">
    <location>
        <begin position="80"/>
        <end position="114"/>
    </location>
</feature>
<name>A0A345SZF1_9ACTN</name>
<keyword evidence="3" id="KW-1185">Reference proteome</keyword>
<dbReference type="AlphaFoldDB" id="A0A345SZF1"/>
<feature type="compositionally biased region" description="Pro residues" evidence="1">
    <location>
        <begin position="22"/>
        <end position="39"/>
    </location>
</feature>
<dbReference type="RefSeq" id="WP_111490452.1">
    <property type="nucleotide sequence ID" value="NZ_CP031264.1"/>
</dbReference>
<feature type="region of interest" description="Disordered" evidence="1">
    <location>
        <begin position="1"/>
        <end position="43"/>
    </location>
</feature>
<dbReference type="EMBL" id="CP031264">
    <property type="protein sequence ID" value="AXI79106.1"/>
    <property type="molecule type" value="Genomic_DNA"/>
</dbReference>
<accession>A0A345SZF1</accession>
<proteinExistence type="predicted"/>
<evidence type="ECO:0000256" key="1">
    <source>
        <dbReference type="SAM" id="MobiDB-lite"/>
    </source>
</evidence>
<evidence type="ECO:0000313" key="2">
    <source>
        <dbReference type="EMBL" id="AXI79106.1"/>
    </source>
</evidence>
<gene>
    <name evidence="2" type="ORF">C7M71_018470</name>
</gene>
<dbReference type="Proteomes" id="UP000249340">
    <property type="component" value="Chromosome"/>
</dbReference>
<dbReference type="KEGG" id="stri:C7M71_018470"/>
<sequence>MSTVFDPFPVRPRHAGNRSGVPGPPSEVPPRRSVPPFPPVRAGCGNRHRLRQAVRCGPGPLAAGVLAAATALAFGPLREPPAAPPGRVPPAGAVPHCAPSGDGGVGHDGRVVVR</sequence>
<evidence type="ECO:0000313" key="3">
    <source>
        <dbReference type="Proteomes" id="UP000249340"/>
    </source>
</evidence>
<reference evidence="3" key="1">
    <citation type="submission" date="2018-07" db="EMBL/GenBank/DDBJ databases">
        <title>Streptacidiphilus bronchialis DSM 106435 chromosome.</title>
        <authorList>
            <person name="Batra D."/>
            <person name="Gulvik C.A."/>
        </authorList>
    </citation>
    <scope>NUCLEOTIDE SEQUENCE [LARGE SCALE GENOMIC DNA]</scope>
    <source>
        <strain evidence="3">DSM 106435</strain>
    </source>
</reference>